<dbReference type="NCBIfam" id="TIGR00128">
    <property type="entry name" value="fabD"/>
    <property type="match status" value="1"/>
</dbReference>
<proteinExistence type="inferred from homology"/>
<evidence type="ECO:0000259" key="6">
    <source>
        <dbReference type="SMART" id="SM00827"/>
    </source>
</evidence>
<dbReference type="Pfam" id="PF00698">
    <property type="entry name" value="Acyl_transf_1"/>
    <property type="match status" value="1"/>
</dbReference>
<accession>A0A2Z4Y7L0</accession>
<evidence type="ECO:0000256" key="5">
    <source>
        <dbReference type="PIRSR" id="PIRSR000446-1"/>
    </source>
</evidence>
<dbReference type="Proteomes" id="UP000262583">
    <property type="component" value="Chromosome"/>
</dbReference>
<dbReference type="InterPro" id="IPR004410">
    <property type="entry name" value="Malonyl_CoA-ACP_transAc_FabD"/>
</dbReference>
<feature type="domain" description="Malonyl-CoA:ACP transacylase (MAT)" evidence="6">
    <location>
        <begin position="22"/>
        <end position="314"/>
    </location>
</feature>
<dbReference type="GO" id="GO:0004314">
    <property type="term" value="F:[acyl-carrier-protein] S-malonyltransferase activity"/>
    <property type="evidence" value="ECO:0007669"/>
    <property type="project" value="UniProtKB-EC"/>
</dbReference>
<dbReference type="EMBL" id="CP030759">
    <property type="protein sequence ID" value="AXA37211.1"/>
    <property type="molecule type" value="Genomic_DNA"/>
</dbReference>
<organism evidence="7 8">
    <name type="scientific">Sumerlaea chitinivorans</name>
    <dbReference type="NCBI Taxonomy" id="2250252"/>
    <lineage>
        <taxon>Bacteria</taxon>
        <taxon>Candidatus Sumerlaeota</taxon>
        <taxon>Candidatus Sumerlaeia</taxon>
        <taxon>Candidatus Sumerlaeales</taxon>
        <taxon>Candidatus Sumerlaeaceae</taxon>
        <taxon>Candidatus Sumerlaea</taxon>
    </lineage>
</organism>
<dbReference type="AlphaFoldDB" id="A0A2Z4Y7L0"/>
<comment type="catalytic activity">
    <reaction evidence="3 4">
        <text>holo-[ACP] + malonyl-CoA = malonyl-[ACP] + CoA</text>
        <dbReference type="Rhea" id="RHEA:41792"/>
        <dbReference type="Rhea" id="RHEA-COMP:9623"/>
        <dbReference type="Rhea" id="RHEA-COMP:9685"/>
        <dbReference type="ChEBI" id="CHEBI:57287"/>
        <dbReference type="ChEBI" id="CHEBI:57384"/>
        <dbReference type="ChEBI" id="CHEBI:64479"/>
        <dbReference type="ChEBI" id="CHEBI:78449"/>
        <dbReference type="EC" id="2.3.1.39"/>
    </reaction>
</comment>
<dbReference type="PANTHER" id="PTHR42681:SF1">
    <property type="entry name" value="MALONYL-COA-ACYL CARRIER PROTEIN TRANSACYLASE, MITOCHONDRIAL"/>
    <property type="match status" value="1"/>
</dbReference>
<evidence type="ECO:0000256" key="2">
    <source>
        <dbReference type="ARBA" id="ARBA00023315"/>
    </source>
</evidence>
<gene>
    <name evidence="7" type="ORF">BRCON_2441</name>
</gene>
<comment type="similarity">
    <text evidence="4">Belongs to the fabD family.</text>
</comment>
<dbReference type="EC" id="2.3.1.39" evidence="4"/>
<evidence type="ECO:0000256" key="4">
    <source>
        <dbReference type="PIRNR" id="PIRNR000446"/>
    </source>
</evidence>
<dbReference type="PANTHER" id="PTHR42681">
    <property type="entry name" value="MALONYL-COA-ACYL CARRIER PROTEIN TRANSACYLASE, MITOCHONDRIAL"/>
    <property type="match status" value="1"/>
</dbReference>
<dbReference type="SMART" id="SM00827">
    <property type="entry name" value="PKS_AT"/>
    <property type="match status" value="1"/>
</dbReference>
<dbReference type="Gene3D" id="3.30.70.250">
    <property type="entry name" value="Malonyl-CoA ACP transacylase, ACP-binding"/>
    <property type="match status" value="1"/>
</dbReference>
<dbReference type="KEGG" id="schv:BRCON_2441"/>
<evidence type="ECO:0000313" key="8">
    <source>
        <dbReference type="Proteomes" id="UP000262583"/>
    </source>
</evidence>
<dbReference type="InterPro" id="IPR014043">
    <property type="entry name" value="Acyl_transferase_dom"/>
</dbReference>
<feature type="active site" evidence="5">
    <location>
        <position position="213"/>
    </location>
</feature>
<dbReference type="InterPro" id="IPR024925">
    <property type="entry name" value="Malonyl_CoA-ACP_transAc"/>
</dbReference>
<dbReference type="GO" id="GO:0005829">
    <property type="term" value="C:cytosol"/>
    <property type="evidence" value="ECO:0007669"/>
    <property type="project" value="TreeGrafter"/>
</dbReference>
<name>A0A2Z4Y7L0_SUMC1</name>
<keyword evidence="2 4" id="KW-0012">Acyltransferase</keyword>
<dbReference type="GO" id="GO:0006633">
    <property type="term" value="P:fatty acid biosynthetic process"/>
    <property type="evidence" value="ECO:0007669"/>
    <property type="project" value="TreeGrafter"/>
</dbReference>
<dbReference type="InterPro" id="IPR016035">
    <property type="entry name" value="Acyl_Trfase/lysoPLipase"/>
</dbReference>
<evidence type="ECO:0000313" key="7">
    <source>
        <dbReference type="EMBL" id="AXA37211.1"/>
    </source>
</evidence>
<dbReference type="SUPFAM" id="SSF55048">
    <property type="entry name" value="Probable ACP-binding domain of malonyl-CoA ACP transacylase"/>
    <property type="match status" value="1"/>
</dbReference>
<dbReference type="Gene3D" id="3.40.366.10">
    <property type="entry name" value="Malonyl-Coenzyme A Acyl Carrier Protein, domain 2"/>
    <property type="match status" value="1"/>
</dbReference>
<sequence>MLFATFDSPLGKEWKKSMRAFVFPGQGSQFVGMGKDLYDMSPEARQRFDEANAACGGELLSVMFEGPEEKLRQTSFTQPALLVCSAVLSDALRQRGIEPAVVAGHSLGEYSALYAAGVLEFSEVLQLVLLRAKLMQRAGDERPGAMAAILGLEDDLVRKLCSESSHVVVVANYNSPGQLVISGDKEGVAEVSEKCKAAGARRVLPLPVSGAFHSPLLQEAGQKLAEAIAGMNFRDPQVPIVTNVSAAVRRTKEEIRQDLSQQMTSSVRWTESVQTMVAQGVTEFVEVGPGNVLAGLIKRIHKDAVVHNVGTREQLEKFCG</sequence>
<evidence type="ECO:0000256" key="3">
    <source>
        <dbReference type="ARBA" id="ARBA00048462"/>
    </source>
</evidence>
<reference evidence="7 8" key="1">
    <citation type="submission" date="2018-05" db="EMBL/GenBank/DDBJ databases">
        <title>A metagenomic window into the 2 km-deep terrestrial subsurface aquifer revealed taxonomically and functionally diverse microbial community comprising novel uncultured bacterial lineages.</title>
        <authorList>
            <person name="Kadnikov V.V."/>
            <person name="Mardanov A.V."/>
            <person name="Beletsky A.V."/>
            <person name="Banks D."/>
            <person name="Pimenov N.V."/>
            <person name="Frank Y.A."/>
            <person name="Karnachuk O.V."/>
            <person name="Ravin N.V."/>
        </authorList>
    </citation>
    <scope>NUCLEOTIDE SEQUENCE [LARGE SCALE GENOMIC DNA]</scope>
    <source>
        <strain evidence="7">BY</strain>
    </source>
</reference>
<dbReference type="InterPro" id="IPR050858">
    <property type="entry name" value="Mal-CoA-ACP_Trans/PKS_FabD"/>
</dbReference>
<feature type="active site" evidence="5">
    <location>
        <position position="106"/>
    </location>
</feature>
<keyword evidence="1 4" id="KW-0808">Transferase</keyword>
<dbReference type="InterPro" id="IPR016036">
    <property type="entry name" value="Malonyl_transacylase_ACP-bd"/>
</dbReference>
<protein>
    <recommendedName>
        <fullName evidence="4">Malonyl CoA-acyl carrier protein transacylase</fullName>
        <ecNumber evidence="4">2.3.1.39</ecNumber>
    </recommendedName>
</protein>
<evidence type="ECO:0000256" key="1">
    <source>
        <dbReference type="ARBA" id="ARBA00022679"/>
    </source>
</evidence>
<dbReference type="SUPFAM" id="SSF52151">
    <property type="entry name" value="FabD/lysophospholipase-like"/>
    <property type="match status" value="1"/>
</dbReference>
<dbReference type="PIRSF" id="PIRSF000446">
    <property type="entry name" value="Mct"/>
    <property type="match status" value="1"/>
</dbReference>
<dbReference type="FunFam" id="3.30.70.250:FF:000001">
    <property type="entry name" value="Malonyl CoA-acyl carrier protein transacylase"/>
    <property type="match status" value="1"/>
</dbReference>
<dbReference type="InterPro" id="IPR001227">
    <property type="entry name" value="Ac_transferase_dom_sf"/>
</dbReference>